<dbReference type="EMBL" id="BMAW01106106">
    <property type="protein sequence ID" value="GFT22527.1"/>
    <property type="molecule type" value="Genomic_DNA"/>
</dbReference>
<evidence type="ECO:0000313" key="2">
    <source>
        <dbReference type="Proteomes" id="UP000887013"/>
    </source>
</evidence>
<evidence type="ECO:0000313" key="1">
    <source>
        <dbReference type="EMBL" id="GFT22527.1"/>
    </source>
</evidence>
<keyword evidence="2" id="KW-1185">Reference proteome</keyword>
<proteinExistence type="predicted"/>
<gene>
    <name evidence="1" type="ORF">NPIL_603151</name>
</gene>
<organism evidence="1 2">
    <name type="scientific">Nephila pilipes</name>
    <name type="common">Giant wood spider</name>
    <name type="synonym">Nephila maculata</name>
    <dbReference type="NCBI Taxonomy" id="299642"/>
    <lineage>
        <taxon>Eukaryota</taxon>
        <taxon>Metazoa</taxon>
        <taxon>Ecdysozoa</taxon>
        <taxon>Arthropoda</taxon>
        <taxon>Chelicerata</taxon>
        <taxon>Arachnida</taxon>
        <taxon>Araneae</taxon>
        <taxon>Araneomorphae</taxon>
        <taxon>Entelegynae</taxon>
        <taxon>Araneoidea</taxon>
        <taxon>Nephilidae</taxon>
        <taxon>Nephila</taxon>
    </lineage>
</organism>
<reference evidence="1" key="1">
    <citation type="submission" date="2020-08" db="EMBL/GenBank/DDBJ databases">
        <title>Multicomponent nature underlies the extraordinary mechanical properties of spider dragline silk.</title>
        <authorList>
            <person name="Kono N."/>
            <person name="Nakamura H."/>
            <person name="Mori M."/>
            <person name="Yoshida Y."/>
            <person name="Ohtoshi R."/>
            <person name="Malay A.D."/>
            <person name="Moran D.A.P."/>
            <person name="Tomita M."/>
            <person name="Numata K."/>
            <person name="Arakawa K."/>
        </authorList>
    </citation>
    <scope>NUCLEOTIDE SEQUENCE</scope>
</reference>
<name>A0A8X6NMI5_NEPPI</name>
<comment type="caution">
    <text evidence="1">The sequence shown here is derived from an EMBL/GenBank/DDBJ whole genome shotgun (WGS) entry which is preliminary data.</text>
</comment>
<sequence>MLTNRLKFFLESLEIIEEELAGFRNGMFTSNYIMKFVRAIKSGFNTRKRSLAENVDFQGTCDTICREKLINNNYPEPEWIQVYTDRSKMNDAAAAGLHVRLFSQLCPSGSAIETVAFLHLSESLIVSEIKQVKWELIMNGKIVEFQHVDINGNEKAGQLANKGTKSHLEILLVHRIPLKEA</sequence>
<accession>A0A8X6NMI5</accession>
<dbReference type="AlphaFoldDB" id="A0A8X6NMI5"/>
<dbReference type="OrthoDB" id="6515318at2759"/>
<protein>
    <submittedName>
        <fullName evidence="1">Uncharacterized protein</fullName>
    </submittedName>
</protein>
<dbReference type="Proteomes" id="UP000887013">
    <property type="component" value="Unassembled WGS sequence"/>
</dbReference>